<name>A0ABR3IZE3_9AGAR</name>
<evidence type="ECO:0000256" key="1">
    <source>
        <dbReference type="ARBA" id="ARBA00023002"/>
    </source>
</evidence>
<gene>
    <name evidence="3" type="ORF">HGRIS_008875</name>
</gene>
<accession>A0ABR3IZE3</accession>
<dbReference type="Proteomes" id="UP001556367">
    <property type="component" value="Unassembled WGS sequence"/>
</dbReference>
<dbReference type="PANTHER" id="PTHR21363:SF0">
    <property type="entry name" value="PREPHENATE DEHYDROGENASE [NADP(+)]"/>
    <property type="match status" value="1"/>
</dbReference>
<proteinExistence type="predicted"/>
<dbReference type="SUPFAM" id="SSF51735">
    <property type="entry name" value="NAD(P)-binding Rossmann-fold domains"/>
    <property type="match status" value="1"/>
</dbReference>
<evidence type="ECO:0000259" key="2">
    <source>
        <dbReference type="Pfam" id="PF03807"/>
    </source>
</evidence>
<comment type="caution">
    <text evidence="3">The sequence shown here is derived from an EMBL/GenBank/DDBJ whole genome shotgun (WGS) entry which is preliminary data.</text>
</comment>
<feature type="domain" description="Pyrroline-5-carboxylate reductase catalytic N-terminal" evidence="2">
    <location>
        <begin position="17"/>
        <end position="96"/>
    </location>
</feature>
<dbReference type="InterPro" id="IPR028939">
    <property type="entry name" value="P5C_Rdtase_cat_N"/>
</dbReference>
<keyword evidence="4" id="KW-1185">Reference proteome</keyword>
<keyword evidence="1" id="KW-0560">Oxidoreductase</keyword>
<organism evidence="3 4">
    <name type="scientific">Hohenbuehelia grisea</name>
    <dbReference type="NCBI Taxonomy" id="104357"/>
    <lineage>
        <taxon>Eukaryota</taxon>
        <taxon>Fungi</taxon>
        <taxon>Dikarya</taxon>
        <taxon>Basidiomycota</taxon>
        <taxon>Agaricomycotina</taxon>
        <taxon>Agaricomycetes</taxon>
        <taxon>Agaricomycetidae</taxon>
        <taxon>Agaricales</taxon>
        <taxon>Pleurotineae</taxon>
        <taxon>Pleurotaceae</taxon>
        <taxon>Hohenbuehelia</taxon>
    </lineage>
</organism>
<evidence type="ECO:0000313" key="3">
    <source>
        <dbReference type="EMBL" id="KAL0948742.1"/>
    </source>
</evidence>
<dbReference type="InterPro" id="IPR036291">
    <property type="entry name" value="NAD(P)-bd_dom_sf"/>
</dbReference>
<protein>
    <recommendedName>
        <fullName evidence="2">Pyrroline-5-carboxylate reductase catalytic N-terminal domain-containing protein</fullName>
    </recommendedName>
</protein>
<reference evidence="4" key="1">
    <citation type="submission" date="2024-06" db="EMBL/GenBank/DDBJ databases">
        <title>Multi-omics analyses provide insights into the biosynthesis of the anticancer antibiotic pleurotin in Hohenbuehelia grisea.</title>
        <authorList>
            <person name="Weaver J.A."/>
            <person name="Alberti F."/>
        </authorList>
    </citation>
    <scope>NUCLEOTIDE SEQUENCE [LARGE SCALE GENOMIC DNA]</scope>
    <source>
        <strain evidence="4">T-177</strain>
    </source>
</reference>
<dbReference type="PANTHER" id="PTHR21363">
    <property type="entry name" value="PREPHENATE DEHYDROGENASE"/>
    <property type="match status" value="1"/>
</dbReference>
<dbReference type="Gene3D" id="3.40.50.720">
    <property type="entry name" value="NAD(P)-binding Rossmann-like Domain"/>
    <property type="match status" value="1"/>
</dbReference>
<dbReference type="Pfam" id="PF03807">
    <property type="entry name" value="F420_oxidored"/>
    <property type="match status" value="1"/>
</dbReference>
<dbReference type="InterPro" id="IPR050812">
    <property type="entry name" value="Preph/Arog_dehydrog"/>
</dbReference>
<dbReference type="EMBL" id="JASNQZ010000012">
    <property type="protein sequence ID" value="KAL0948742.1"/>
    <property type="molecule type" value="Genomic_DNA"/>
</dbReference>
<evidence type="ECO:0000313" key="4">
    <source>
        <dbReference type="Proteomes" id="UP001556367"/>
    </source>
</evidence>
<sequence>MFSPTLSPETPLMDQPTIGLIGMGAMGRMYAKYLSEAGWKKIHVCDQPQKYDSLRSEYQSADGITVLPDGHAVSRSSDFIMYSVEAEFIDTVVSQYGPFGGAGLTSP</sequence>